<evidence type="ECO:0000313" key="12">
    <source>
        <dbReference type="Proteomes" id="UP000270616"/>
    </source>
</evidence>
<proteinExistence type="inferred from homology"/>
<dbReference type="AlphaFoldDB" id="A0A3N3ZMT1"/>
<evidence type="ECO:0000256" key="7">
    <source>
        <dbReference type="ARBA" id="ARBA00023239"/>
    </source>
</evidence>
<comment type="caution">
    <text evidence="8">Lacks conserved residue(s) required for the propagation of feature annotation.</text>
</comment>
<dbReference type="OrthoDB" id="9804336at2"/>
<dbReference type="GO" id="GO:0016114">
    <property type="term" value="P:terpenoid biosynthetic process"/>
    <property type="evidence" value="ECO:0007669"/>
    <property type="project" value="InterPro"/>
</dbReference>
<keyword evidence="12" id="KW-1185">Reference proteome</keyword>
<dbReference type="CDD" id="cd00554">
    <property type="entry name" value="MECDP_synthase"/>
    <property type="match status" value="1"/>
</dbReference>
<comment type="similarity">
    <text evidence="3 8 9">Belongs to the IspF family.</text>
</comment>
<dbReference type="PANTHER" id="PTHR43181">
    <property type="entry name" value="2-C-METHYL-D-ERYTHRITOL 2,4-CYCLODIPHOSPHATE SYNTHASE, CHLOROPLASTIC"/>
    <property type="match status" value="1"/>
</dbReference>
<evidence type="ECO:0000256" key="1">
    <source>
        <dbReference type="ARBA" id="ARBA00000200"/>
    </source>
</evidence>
<feature type="binding site" evidence="8">
    <location>
        <position position="58"/>
    </location>
    <ligand>
        <name>a divalent metal cation</name>
        <dbReference type="ChEBI" id="CHEBI:60240"/>
    </ligand>
</feature>
<feature type="site" description="Transition state stabilizer" evidence="8">
    <location>
        <position position="50"/>
    </location>
</feature>
<dbReference type="GO" id="GO:0019288">
    <property type="term" value="P:isopentenyl diphosphate biosynthetic process, methylerythritol 4-phosphate pathway"/>
    <property type="evidence" value="ECO:0007669"/>
    <property type="project" value="UniProtKB-UniRule"/>
</dbReference>
<comment type="function">
    <text evidence="8">Involved in the biosynthesis of isopentenyl diphosphate (IPP) and dimethylallyl diphosphate (DMAPP), two major building blocks of isoprenoid compounds. Catalyzes the conversion of 4-diphosphocytidyl-2-C-methyl-D-erythritol 2-phosphate (CDP-ME2P) to 2-C-methyl-D-erythritol 2,4-cyclodiphosphate (ME-CPP) with a corresponding release of cytidine 5-monophosphate (CMP).</text>
</comment>
<comment type="cofactor">
    <cofactor evidence="8">
        <name>a divalent metal cation</name>
        <dbReference type="ChEBI" id="CHEBI:60240"/>
    </cofactor>
    <text evidence="8">Binds 1 divalent metal cation per subunit.</text>
</comment>
<evidence type="ECO:0000256" key="4">
    <source>
        <dbReference type="ARBA" id="ARBA00012579"/>
    </source>
</evidence>
<dbReference type="NCBIfam" id="TIGR00151">
    <property type="entry name" value="ispF"/>
    <property type="match status" value="1"/>
</dbReference>
<dbReference type="InterPro" id="IPR003526">
    <property type="entry name" value="MECDP_synthase"/>
</dbReference>
<gene>
    <name evidence="8" type="primary">ispF</name>
    <name evidence="11" type="ORF">EDL96_11190</name>
</gene>
<protein>
    <recommendedName>
        <fullName evidence="4 8">2-C-methyl-D-erythritol 2,4-cyclodiphosphate synthase</fullName>
        <shortName evidence="8">MECDP-synthase</shortName>
        <shortName evidence="8">MECPP-synthase</shortName>
        <shortName evidence="8">MECPS</shortName>
        <ecNumber evidence="4 8">4.6.1.12</ecNumber>
    </recommendedName>
</protein>
<dbReference type="GO" id="GO:0046872">
    <property type="term" value="F:metal ion binding"/>
    <property type="evidence" value="ECO:0007669"/>
    <property type="project" value="UniProtKB-KW"/>
</dbReference>
<dbReference type="InterPro" id="IPR020555">
    <property type="entry name" value="MECDP_synthase_CS"/>
</dbReference>
<dbReference type="EMBL" id="RKMF01000015">
    <property type="protein sequence ID" value="ROZ62027.1"/>
    <property type="molecule type" value="Genomic_DNA"/>
</dbReference>
<comment type="catalytic activity">
    <reaction evidence="1 8 9">
        <text>4-CDP-2-C-methyl-D-erythritol 2-phosphate = 2-C-methyl-D-erythritol 2,4-cyclic diphosphate + CMP</text>
        <dbReference type="Rhea" id="RHEA:23864"/>
        <dbReference type="ChEBI" id="CHEBI:57919"/>
        <dbReference type="ChEBI" id="CHEBI:58483"/>
        <dbReference type="ChEBI" id="CHEBI:60377"/>
        <dbReference type="EC" id="4.6.1.12"/>
    </reaction>
</comment>
<dbReference type="PANTHER" id="PTHR43181:SF1">
    <property type="entry name" value="2-C-METHYL-D-ERYTHRITOL 2,4-CYCLODIPHOSPHATE SYNTHASE, CHLOROPLASTIC"/>
    <property type="match status" value="1"/>
</dbReference>
<evidence type="ECO:0000256" key="5">
    <source>
        <dbReference type="ARBA" id="ARBA00022723"/>
    </source>
</evidence>
<sequence>MTEPVLPRTGIAVDVHAFADDQECAAAEDGLVPLWLAGLYWPGERGLSGHSDGDVVAHAAADALFSAAGCGDLGSNFGVDRPDMKGASGLRILAEAAEIVSRAGFTPGNIAVQLVGQKPKFAPRRDEAQAALTRAAGCSVTVSATTSDHLGFTGRGEGLTAVATALVIPTP</sequence>
<feature type="binding site" evidence="8">
    <location>
        <position position="152"/>
    </location>
    <ligand>
        <name>4-CDP-2-C-methyl-D-erythritol 2-phosphate</name>
        <dbReference type="ChEBI" id="CHEBI:57919"/>
    </ligand>
</feature>
<evidence type="ECO:0000256" key="6">
    <source>
        <dbReference type="ARBA" id="ARBA00023229"/>
    </source>
</evidence>
<feature type="binding site" evidence="8">
    <location>
        <begin position="145"/>
        <end position="148"/>
    </location>
    <ligand>
        <name>4-CDP-2-C-methyl-D-erythritol 2-phosphate</name>
        <dbReference type="ChEBI" id="CHEBI:57919"/>
    </ligand>
</feature>
<evidence type="ECO:0000256" key="2">
    <source>
        <dbReference type="ARBA" id="ARBA00004709"/>
    </source>
</evidence>
<feature type="domain" description="2-C-methyl-D-erythritol 2,4-cyclodiphosphate synthase" evidence="10">
    <location>
        <begin position="8"/>
        <end position="167"/>
    </location>
</feature>
<keyword evidence="6 8" id="KW-0414">Isoprene biosynthesis</keyword>
<feature type="binding site" evidence="8">
    <location>
        <begin position="72"/>
        <end position="74"/>
    </location>
    <ligand>
        <name>4-CDP-2-C-methyl-D-erythritol 2-phosphate</name>
        <dbReference type="ChEBI" id="CHEBI:57919"/>
    </ligand>
</feature>
<dbReference type="InterPro" id="IPR036571">
    <property type="entry name" value="MECDP_synthase_sf"/>
</dbReference>
<dbReference type="Proteomes" id="UP000270616">
    <property type="component" value="Unassembled WGS sequence"/>
</dbReference>
<feature type="binding site" evidence="8">
    <location>
        <position position="14"/>
    </location>
    <ligand>
        <name>a divalent metal cation</name>
        <dbReference type="ChEBI" id="CHEBI:60240"/>
    </ligand>
</feature>
<dbReference type="Gene3D" id="3.30.1330.50">
    <property type="entry name" value="2-C-methyl-D-erythritol 2,4-cyclodiphosphate synthase"/>
    <property type="match status" value="1"/>
</dbReference>
<feature type="binding site" evidence="8">
    <location>
        <position position="155"/>
    </location>
    <ligand>
        <name>4-CDP-2-C-methyl-D-erythritol 2-phosphate</name>
        <dbReference type="ChEBI" id="CHEBI:57919"/>
    </ligand>
</feature>
<evidence type="ECO:0000313" key="11">
    <source>
        <dbReference type="EMBL" id="ROZ62027.1"/>
    </source>
</evidence>
<name>A0A3N3ZMT1_9MICC</name>
<comment type="subunit">
    <text evidence="8">Homotrimer.</text>
</comment>
<dbReference type="RefSeq" id="WP_123826144.1">
    <property type="nucleotide sequence ID" value="NZ_RKMF01000015.1"/>
</dbReference>
<evidence type="ECO:0000256" key="3">
    <source>
        <dbReference type="ARBA" id="ARBA00008480"/>
    </source>
</evidence>
<evidence type="ECO:0000256" key="8">
    <source>
        <dbReference type="HAMAP-Rule" id="MF_00107"/>
    </source>
</evidence>
<keyword evidence="5 8" id="KW-0479">Metal-binding</keyword>
<evidence type="ECO:0000256" key="9">
    <source>
        <dbReference type="RuleBase" id="RU004395"/>
    </source>
</evidence>
<reference evidence="11 12" key="1">
    <citation type="submission" date="2018-10" db="EMBL/GenBank/DDBJ databases">
        <title>Kocuria sp. M5W7-7, whole genome shotgun sequence.</title>
        <authorList>
            <person name="Tuo L."/>
        </authorList>
    </citation>
    <scope>NUCLEOTIDE SEQUENCE [LARGE SCALE GENOMIC DNA]</scope>
    <source>
        <strain evidence="11 12">M5W7-7</strain>
    </source>
</reference>
<dbReference type="GO" id="GO:0008685">
    <property type="term" value="F:2-C-methyl-D-erythritol 2,4-cyclodiphosphate synthase activity"/>
    <property type="evidence" value="ECO:0007669"/>
    <property type="project" value="UniProtKB-UniRule"/>
</dbReference>
<dbReference type="SUPFAM" id="SSF69765">
    <property type="entry name" value="IpsF-like"/>
    <property type="match status" value="1"/>
</dbReference>
<dbReference type="EC" id="4.6.1.12" evidence="4 8"/>
<dbReference type="HAMAP" id="MF_00107">
    <property type="entry name" value="IspF"/>
    <property type="match status" value="1"/>
</dbReference>
<dbReference type="FunFam" id="3.30.1330.50:FF:000003">
    <property type="entry name" value="2-C-methyl-D-erythritol 2,4-cyclodiphosphate synthase"/>
    <property type="match status" value="1"/>
</dbReference>
<feature type="site" description="Transition state stabilizer" evidence="8">
    <location>
        <position position="146"/>
    </location>
</feature>
<dbReference type="Pfam" id="PF02542">
    <property type="entry name" value="YgbB"/>
    <property type="match status" value="1"/>
</dbReference>
<feature type="binding site" evidence="8">
    <location>
        <begin position="14"/>
        <end position="16"/>
    </location>
    <ligand>
        <name>4-CDP-2-C-methyl-D-erythritol 2-phosphate</name>
        <dbReference type="ChEBI" id="CHEBI:57919"/>
    </ligand>
</feature>
<feature type="binding site" evidence="8">
    <location>
        <begin position="50"/>
        <end position="51"/>
    </location>
    <ligand>
        <name>4-CDP-2-C-methyl-D-erythritol 2-phosphate</name>
        <dbReference type="ChEBI" id="CHEBI:57919"/>
    </ligand>
</feature>
<organism evidence="11 12">
    <name type="scientific">Kocuria soli</name>
    <dbReference type="NCBI Taxonomy" id="2485125"/>
    <lineage>
        <taxon>Bacteria</taxon>
        <taxon>Bacillati</taxon>
        <taxon>Actinomycetota</taxon>
        <taxon>Actinomycetes</taxon>
        <taxon>Micrococcales</taxon>
        <taxon>Micrococcaceae</taxon>
        <taxon>Kocuria</taxon>
    </lineage>
</organism>
<dbReference type="UniPathway" id="UPA00056">
    <property type="reaction ID" value="UER00095"/>
</dbReference>
<keyword evidence="7 8" id="KW-0456">Lyase</keyword>
<accession>A0A3N3ZMT1</accession>
<dbReference type="PROSITE" id="PS01350">
    <property type="entry name" value="ISPF"/>
    <property type="match status" value="1"/>
</dbReference>
<feature type="binding site" evidence="8">
    <location>
        <position position="16"/>
    </location>
    <ligand>
        <name>a divalent metal cation</name>
        <dbReference type="ChEBI" id="CHEBI:60240"/>
    </ligand>
</feature>
<evidence type="ECO:0000259" key="10">
    <source>
        <dbReference type="Pfam" id="PF02542"/>
    </source>
</evidence>
<comment type="pathway">
    <text evidence="2 8">Isoprenoid biosynthesis; isopentenyl diphosphate biosynthesis via DXP pathway; isopentenyl diphosphate from 1-deoxy-D-xylulose 5-phosphate: step 4/6.</text>
</comment>
<comment type="caution">
    <text evidence="11">The sequence shown here is derived from an EMBL/GenBank/DDBJ whole genome shotgun (WGS) entry which is preliminary data.</text>
</comment>